<dbReference type="InterPro" id="IPR000741">
    <property type="entry name" value="FBA_I"/>
</dbReference>
<evidence type="ECO:0000313" key="8">
    <source>
        <dbReference type="Proteomes" id="UP000177912"/>
    </source>
</evidence>
<gene>
    <name evidence="7" type="ORF">A2826_02490</name>
</gene>
<evidence type="ECO:0000256" key="5">
    <source>
        <dbReference type="ARBA" id="ARBA00023239"/>
    </source>
</evidence>
<keyword evidence="4 6" id="KW-0324">Glycolysis</keyword>
<dbReference type="EC" id="4.1.2.13" evidence="6"/>
<dbReference type="Gene3D" id="3.20.20.70">
    <property type="entry name" value="Aldolase class I"/>
    <property type="match status" value="1"/>
</dbReference>
<comment type="catalytic activity">
    <reaction evidence="1 6">
        <text>beta-D-fructose 1,6-bisphosphate = D-glyceraldehyde 3-phosphate + dihydroxyacetone phosphate</text>
        <dbReference type="Rhea" id="RHEA:14729"/>
        <dbReference type="ChEBI" id="CHEBI:32966"/>
        <dbReference type="ChEBI" id="CHEBI:57642"/>
        <dbReference type="ChEBI" id="CHEBI:59776"/>
        <dbReference type="EC" id="4.1.2.13"/>
    </reaction>
</comment>
<evidence type="ECO:0000256" key="6">
    <source>
        <dbReference type="RuleBase" id="RU003994"/>
    </source>
</evidence>
<dbReference type="FunFam" id="3.20.20.70:FF:000140">
    <property type="entry name" value="Fructose-bisphosphate aldolase"/>
    <property type="match status" value="1"/>
</dbReference>
<dbReference type="UniPathway" id="UPA00109">
    <property type="reaction ID" value="UER00183"/>
</dbReference>
<dbReference type="GO" id="GO:0006096">
    <property type="term" value="P:glycolytic process"/>
    <property type="evidence" value="ECO:0007669"/>
    <property type="project" value="UniProtKB-UniPathway"/>
</dbReference>
<evidence type="ECO:0000313" key="7">
    <source>
        <dbReference type="EMBL" id="OGE81818.1"/>
    </source>
</evidence>
<evidence type="ECO:0000256" key="3">
    <source>
        <dbReference type="ARBA" id="ARBA00010387"/>
    </source>
</evidence>
<evidence type="ECO:0000256" key="2">
    <source>
        <dbReference type="ARBA" id="ARBA00004714"/>
    </source>
</evidence>
<dbReference type="NCBIfam" id="NF033379">
    <property type="entry name" value="FrucBisAld_I"/>
    <property type="match status" value="1"/>
</dbReference>
<name>A0A1F5NVY5_9BACT</name>
<dbReference type="InterPro" id="IPR029768">
    <property type="entry name" value="Aldolase_I_AS"/>
</dbReference>
<dbReference type="Pfam" id="PF00274">
    <property type="entry name" value="Glycolytic"/>
    <property type="match status" value="1"/>
</dbReference>
<dbReference type="Proteomes" id="UP000177912">
    <property type="component" value="Unassembled WGS sequence"/>
</dbReference>
<dbReference type="PROSITE" id="PS00158">
    <property type="entry name" value="ALDOLASE_CLASS_I"/>
    <property type="match status" value="1"/>
</dbReference>
<protein>
    <recommendedName>
        <fullName evidence="6">Fructose-bisphosphate aldolase</fullName>
        <ecNumber evidence="6">4.1.2.13</ecNumber>
    </recommendedName>
</protein>
<dbReference type="SUPFAM" id="SSF51569">
    <property type="entry name" value="Aldolase"/>
    <property type="match status" value="1"/>
</dbReference>
<dbReference type="STRING" id="1817822.A2826_02490"/>
<evidence type="ECO:0000256" key="4">
    <source>
        <dbReference type="ARBA" id="ARBA00023152"/>
    </source>
</evidence>
<dbReference type="InterPro" id="IPR013785">
    <property type="entry name" value="Aldolase_TIM"/>
</dbReference>
<comment type="similarity">
    <text evidence="3 6">Belongs to the class I fructose-bisphosphate aldolase family.</text>
</comment>
<evidence type="ECO:0000256" key="1">
    <source>
        <dbReference type="ARBA" id="ARBA00000441"/>
    </source>
</evidence>
<accession>A0A1F5NVY5</accession>
<proteinExistence type="inferred from homology"/>
<comment type="pathway">
    <text evidence="2">Carbohydrate degradation; glycolysis; D-glyceraldehyde 3-phosphate and glycerone phosphate from D-glucose: step 4/4.</text>
</comment>
<dbReference type="GO" id="GO:0004332">
    <property type="term" value="F:fructose-bisphosphate aldolase activity"/>
    <property type="evidence" value="ECO:0007669"/>
    <property type="project" value="UniProtKB-EC"/>
</dbReference>
<dbReference type="EMBL" id="MFEI01000002">
    <property type="protein sequence ID" value="OGE81818.1"/>
    <property type="molecule type" value="Genomic_DNA"/>
</dbReference>
<dbReference type="PANTHER" id="PTHR11627">
    <property type="entry name" value="FRUCTOSE-BISPHOSPHATE ALDOLASE"/>
    <property type="match status" value="1"/>
</dbReference>
<sequence length="338" mass="37342">MEKDILKKTAEEMVAPGKGILAADESLPTIEKRFDSINIESTEENRRAYRDVIFTTQGIEKFISGVIMFDETLRHSAGDGVPFPKLLASRGIIPGIKVDMGAKELEGSPEEKLTIGLDGLYERLLEYKKLGARFAKWRAVIVIGEGIPTDKAIELNAEALAEYADVCQKAGIVPMIEPEVLMDGDHSIERDEEFTTKVLKATYKALRDKGVYLEGSILKPNMVLSGKSALKQASVPEVAETTLRVLQATVPKEVTGITFLSGGQSNELATARLNAMNKMGKQPWEISFSYSRALLGPVLGAWQGKEENRKVAQDAFYKRARLNSLARQGKYAEEMEKE</sequence>
<reference evidence="7 8" key="1">
    <citation type="journal article" date="2016" name="Nat. Commun.">
        <title>Thousands of microbial genomes shed light on interconnected biogeochemical processes in an aquifer system.</title>
        <authorList>
            <person name="Anantharaman K."/>
            <person name="Brown C.T."/>
            <person name="Hug L.A."/>
            <person name="Sharon I."/>
            <person name="Castelle C.J."/>
            <person name="Probst A.J."/>
            <person name="Thomas B.C."/>
            <person name="Singh A."/>
            <person name="Wilkins M.J."/>
            <person name="Karaoz U."/>
            <person name="Brodie E.L."/>
            <person name="Williams K.H."/>
            <person name="Hubbard S.S."/>
            <person name="Banfield J.F."/>
        </authorList>
    </citation>
    <scope>NUCLEOTIDE SEQUENCE [LARGE SCALE GENOMIC DNA]</scope>
</reference>
<organism evidence="7 8">
    <name type="scientific">Candidatus Doudnabacteria bacterium RIFCSPHIGHO2_01_FULL_43_23</name>
    <dbReference type="NCBI Taxonomy" id="1817822"/>
    <lineage>
        <taxon>Bacteria</taxon>
        <taxon>Candidatus Doudnaibacteriota</taxon>
    </lineage>
</organism>
<keyword evidence="5 6" id="KW-0456">Lyase</keyword>
<comment type="caution">
    <text evidence="7">The sequence shown here is derived from an EMBL/GenBank/DDBJ whole genome shotgun (WGS) entry which is preliminary data.</text>
</comment>
<dbReference type="AlphaFoldDB" id="A0A1F5NVY5"/>